<dbReference type="EMBL" id="JANJYI010000006">
    <property type="protein sequence ID" value="KAK2646227.1"/>
    <property type="molecule type" value="Genomic_DNA"/>
</dbReference>
<keyword evidence="2" id="KW-1185">Reference proteome</keyword>
<protein>
    <submittedName>
        <fullName evidence="1">Uncharacterized protein</fullName>
    </submittedName>
</protein>
<reference evidence="1" key="1">
    <citation type="journal article" date="2023" name="Plant J.">
        <title>Genome sequences and population genomics provide insights into the demographic history, inbreeding, and mutation load of two 'living fossil' tree species of Dipteronia.</title>
        <authorList>
            <person name="Feng Y."/>
            <person name="Comes H.P."/>
            <person name="Chen J."/>
            <person name="Zhu S."/>
            <person name="Lu R."/>
            <person name="Zhang X."/>
            <person name="Li P."/>
            <person name="Qiu J."/>
            <person name="Olsen K.M."/>
            <person name="Qiu Y."/>
        </authorList>
    </citation>
    <scope>NUCLEOTIDE SEQUENCE</scope>
    <source>
        <strain evidence="1">KIB01</strain>
    </source>
</reference>
<accession>A0AAD9U278</accession>
<feature type="non-terminal residue" evidence="1">
    <location>
        <position position="1"/>
    </location>
</feature>
<dbReference type="AlphaFoldDB" id="A0AAD9U278"/>
<evidence type="ECO:0000313" key="2">
    <source>
        <dbReference type="Proteomes" id="UP001280121"/>
    </source>
</evidence>
<organism evidence="1 2">
    <name type="scientific">Dipteronia dyeriana</name>
    <dbReference type="NCBI Taxonomy" id="168575"/>
    <lineage>
        <taxon>Eukaryota</taxon>
        <taxon>Viridiplantae</taxon>
        <taxon>Streptophyta</taxon>
        <taxon>Embryophyta</taxon>
        <taxon>Tracheophyta</taxon>
        <taxon>Spermatophyta</taxon>
        <taxon>Magnoliopsida</taxon>
        <taxon>eudicotyledons</taxon>
        <taxon>Gunneridae</taxon>
        <taxon>Pentapetalae</taxon>
        <taxon>rosids</taxon>
        <taxon>malvids</taxon>
        <taxon>Sapindales</taxon>
        <taxon>Sapindaceae</taxon>
        <taxon>Hippocastanoideae</taxon>
        <taxon>Acereae</taxon>
        <taxon>Dipteronia</taxon>
    </lineage>
</organism>
<gene>
    <name evidence="1" type="ORF">Ddye_021422</name>
</gene>
<sequence length="77" mass="8199">VTGGLAAALLLWPKITKHFHLSHNVHKNLETTCPTAKTGLLGGADSPRENYLDDLTSDGKGVDTAAYDEAEHLKDSA</sequence>
<comment type="caution">
    <text evidence="1">The sequence shown here is derived from an EMBL/GenBank/DDBJ whole genome shotgun (WGS) entry which is preliminary data.</text>
</comment>
<dbReference type="Proteomes" id="UP001280121">
    <property type="component" value="Unassembled WGS sequence"/>
</dbReference>
<proteinExistence type="predicted"/>
<evidence type="ECO:0000313" key="1">
    <source>
        <dbReference type="EMBL" id="KAK2646227.1"/>
    </source>
</evidence>
<dbReference type="Pfam" id="PF06749">
    <property type="entry name" value="DUF1218"/>
    <property type="match status" value="1"/>
</dbReference>
<dbReference type="InterPro" id="IPR009606">
    <property type="entry name" value="DEAL/Modifying_wall_lignin1/2"/>
</dbReference>
<name>A0AAD9U278_9ROSI</name>